<dbReference type="EMBL" id="CDMZ01000411">
    <property type="protein sequence ID" value="CEM13761.1"/>
    <property type="molecule type" value="Genomic_DNA"/>
</dbReference>
<accession>A0A0G4FJG3</accession>
<proteinExistence type="predicted"/>
<gene>
    <name evidence="1" type="ORF">Cvel_17299</name>
</gene>
<evidence type="ECO:0000313" key="1">
    <source>
        <dbReference type="EMBL" id="CEM13761.1"/>
    </source>
</evidence>
<dbReference type="AlphaFoldDB" id="A0A0G4FJG3"/>
<reference evidence="1" key="1">
    <citation type="submission" date="2014-11" db="EMBL/GenBank/DDBJ databases">
        <authorList>
            <person name="Otto D Thomas"/>
            <person name="Naeem Raeece"/>
        </authorList>
    </citation>
    <scope>NUCLEOTIDE SEQUENCE</scope>
</reference>
<sequence>MLYSFTPEELGRSYRLFVAQSAIFKEKIGPIGGQLGVFHGGLLLVPEEEEKESSEPPASFTMEMAAIDWLGTLFPKVRLDAGGWAGTNLEFHPETEITLKRGVDWDYWEKTTKIGAVEGSALPEISTLLTKVSKRGLQYRAFEIRDENNDPVVKSSQCFDFSMKTARTISELGNGSIDIGAKAGKTNVVIHVKTFEEVDLSNSFETEKIEAFYKSLDASFVELSKEKKEPKLIFKTLGALYKDEFYIYIPGGCTKS</sequence>
<protein>
    <submittedName>
        <fullName evidence="1">Uncharacterized protein</fullName>
    </submittedName>
</protein>
<name>A0A0G4FJG3_9ALVE</name>
<organism evidence="1">
    <name type="scientific">Chromera velia CCMP2878</name>
    <dbReference type="NCBI Taxonomy" id="1169474"/>
    <lineage>
        <taxon>Eukaryota</taxon>
        <taxon>Sar</taxon>
        <taxon>Alveolata</taxon>
        <taxon>Colpodellida</taxon>
        <taxon>Chromeraceae</taxon>
        <taxon>Chromera</taxon>
    </lineage>
</organism>
<dbReference type="VEuPathDB" id="CryptoDB:Cvel_17299"/>